<dbReference type="Proteomes" id="UP000249748">
    <property type="component" value="Unassembled WGS sequence"/>
</dbReference>
<organism evidence="1 2">
    <name type="scientific">Aspergillus costaricaensis CBS 115574</name>
    <dbReference type="NCBI Taxonomy" id="1448317"/>
    <lineage>
        <taxon>Eukaryota</taxon>
        <taxon>Fungi</taxon>
        <taxon>Dikarya</taxon>
        <taxon>Ascomycota</taxon>
        <taxon>Pezizomycotina</taxon>
        <taxon>Eurotiomycetes</taxon>
        <taxon>Eurotiomycetidae</taxon>
        <taxon>Eurotiales</taxon>
        <taxon>Aspergillaceae</taxon>
        <taxon>Aspergillus</taxon>
        <taxon>Aspergillus subgen. Circumdati</taxon>
    </lineage>
</organism>
<gene>
    <name evidence="1" type="ORF">BO79DRAFT_57930</name>
</gene>
<evidence type="ECO:0000313" key="2">
    <source>
        <dbReference type="Proteomes" id="UP000249748"/>
    </source>
</evidence>
<sequence length="85" mass="9396">MIMKLCRGALCRQRRSRGRGQRAKAVLRCHELLFLPFPLASPNPFLFASDLNISDKALVLRCSCCQIRLPVVVYCSGSGSGCPEL</sequence>
<protein>
    <submittedName>
        <fullName evidence="1">Uncharacterized protein</fullName>
    </submittedName>
</protein>
<dbReference type="EMBL" id="KZ824574">
    <property type="protein sequence ID" value="RAK84492.1"/>
    <property type="molecule type" value="Genomic_DNA"/>
</dbReference>
<accession>A0ACD1I2A9</accession>
<evidence type="ECO:0000313" key="1">
    <source>
        <dbReference type="EMBL" id="RAK84492.1"/>
    </source>
</evidence>
<name>A0ACD1I2A9_9EURO</name>
<proteinExistence type="predicted"/>
<keyword evidence="2" id="KW-1185">Reference proteome</keyword>
<reference evidence="1" key="1">
    <citation type="submission" date="2018-02" db="EMBL/GenBank/DDBJ databases">
        <title>The genomes of Aspergillus section Nigri reveals drivers in fungal speciation.</title>
        <authorList>
            <consortium name="DOE Joint Genome Institute"/>
            <person name="Vesth T.C."/>
            <person name="Nybo J."/>
            <person name="Theobald S."/>
            <person name="Brandl J."/>
            <person name="Frisvad J.C."/>
            <person name="Nielsen K.F."/>
            <person name="Lyhne E.K."/>
            <person name="Kogle M.E."/>
            <person name="Kuo A."/>
            <person name="Riley R."/>
            <person name="Clum A."/>
            <person name="Nolan M."/>
            <person name="Lipzen A."/>
            <person name="Salamov A."/>
            <person name="Henrissat B."/>
            <person name="Wiebenga A."/>
            <person name="De vries R.P."/>
            <person name="Grigoriev I.V."/>
            <person name="Mortensen U.H."/>
            <person name="Andersen M.R."/>
            <person name="Baker S.E."/>
        </authorList>
    </citation>
    <scope>NUCLEOTIDE SEQUENCE</scope>
    <source>
        <strain evidence="1">CBS 115574</strain>
    </source>
</reference>